<evidence type="ECO:0000313" key="3">
    <source>
        <dbReference type="Proteomes" id="UP001497623"/>
    </source>
</evidence>
<comment type="caution">
    <text evidence="2">The sequence shown here is derived from an EMBL/GenBank/DDBJ whole genome shotgun (WGS) entry which is preliminary data.</text>
</comment>
<feature type="non-terminal residue" evidence="2">
    <location>
        <position position="1"/>
    </location>
</feature>
<reference evidence="2 3" key="1">
    <citation type="submission" date="2024-05" db="EMBL/GenBank/DDBJ databases">
        <authorList>
            <person name="Wallberg A."/>
        </authorList>
    </citation>
    <scope>NUCLEOTIDE SEQUENCE [LARGE SCALE GENOMIC DNA]</scope>
</reference>
<proteinExistence type="predicted"/>
<organism evidence="2 3">
    <name type="scientific">Meganyctiphanes norvegica</name>
    <name type="common">Northern krill</name>
    <name type="synonym">Thysanopoda norvegica</name>
    <dbReference type="NCBI Taxonomy" id="48144"/>
    <lineage>
        <taxon>Eukaryota</taxon>
        <taxon>Metazoa</taxon>
        <taxon>Ecdysozoa</taxon>
        <taxon>Arthropoda</taxon>
        <taxon>Crustacea</taxon>
        <taxon>Multicrustacea</taxon>
        <taxon>Malacostraca</taxon>
        <taxon>Eumalacostraca</taxon>
        <taxon>Eucarida</taxon>
        <taxon>Euphausiacea</taxon>
        <taxon>Euphausiidae</taxon>
        <taxon>Meganyctiphanes</taxon>
    </lineage>
</organism>
<gene>
    <name evidence="2" type="ORF">MNOR_LOCUS15532</name>
</gene>
<keyword evidence="3" id="KW-1185">Reference proteome</keyword>
<dbReference type="Proteomes" id="UP001497623">
    <property type="component" value="Unassembled WGS sequence"/>
</dbReference>
<accession>A0AAV2QQA6</accession>
<feature type="non-terminal residue" evidence="2">
    <location>
        <position position="307"/>
    </location>
</feature>
<name>A0AAV2QQA6_MEGNR</name>
<dbReference type="AlphaFoldDB" id="A0AAV2QQA6"/>
<evidence type="ECO:0000313" key="2">
    <source>
        <dbReference type="EMBL" id="CAL4095952.1"/>
    </source>
</evidence>
<feature type="compositionally biased region" description="Acidic residues" evidence="1">
    <location>
        <begin position="80"/>
        <end position="98"/>
    </location>
</feature>
<evidence type="ECO:0000256" key="1">
    <source>
        <dbReference type="SAM" id="MobiDB-lite"/>
    </source>
</evidence>
<dbReference type="EMBL" id="CAXKWB010009743">
    <property type="protein sequence ID" value="CAL4095952.1"/>
    <property type="molecule type" value="Genomic_DNA"/>
</dbReference>
<sequence length="307" mass="35066">PAGAVDVVRTQEFNSLTEPLPNVVEEVSIPYPFKEIDLIAPSTVRPGNPVQHLEDSLYDWQIVMKPTTSPGRPLDKESSSSEEELVSDVESSSSEEESGTARHGVLDEMMPKQEENQSTTNNQLGPQLCKKRLSILTEESEDIGDDLQLGIFAVLAKFVEFKESTDYQCMIQYKALQNSMEQVLNVFVEGFEIWEESSKFADRYGSILNLAIPVMIPDFNEFYENDKIIDNNLEGIGLYNRTTEKYYDLKDLEIPKIGSEDFVKMRDQIYEIYQDAIANFLNFRKPIYELATRFNNVSEDLCTYLIT</sequence>
<feature type="region of interest" description="Disordered" evidence="1">
    <location>
        <begin position="68"/>
        <end position="106"/>
    </location>
</feature>
<protein>
    <submittedName>
        <fullName evidence="2">Uncharacterized protein</fullName>
    </submittedName>
</protein>